<sequence>MCREDFPYSAKKSDKSRSPLWTDE</sequence>
<accession>A0A2K3K891</accession>
<dbReference type="Proteomes" id="UP000236291">
    <property type="component" value="Unassembled WGS sequence"/>
</dbReference>
<gene>
    <name evidence="2" type="ORF">L195_g061179</name>
</gene>
<evidence type="ECO:0000313" key="3">
    <source>
        <dbReference type="Proteomes" id="UP000236291"/>
    </source>
</evidence>
<evidence type="ECO:0000313" key="2">
    <source>
        <dbReference type="EMBL" id="PNX62507.1"/>
    </source>
</evidence>
<reference evidence="2 3" key="1">
    <citation type="journal article" date="2014" name="Am. J. Bot.">
        <title>Genome assembly and annotation for red clover (Trifolium pratense; Fabaceae).</title>
        <authorList>
            <person name="Istvanek J."/>
            <person name="Jaros M."/>
            <person name="Krenek A."/>
            <person name="Repkova J."/>
        </authorList>
    </citation>
    <scope>NUCLEOTIDE SEQUENCE [LARGE SCALE GENOMIC DNA]</scope>
    <source>
        <strain evidence="3">cv. Tatra</strain>
        <tissue evidence="2">Young leaves</tissue>
    </source>
</reference>
<dbReference type="EMBL" id="ASHM01148346">
    <property type="protein sequence ID" value="PNX62507.1"/>
    <property type="molecule type" value="Genomic_DNA"/>
</dbReference>
<feature type="compositionally biased region" description="Basic and acidic residues" evidence="1">
    <location>
        <begin position="1"/>
        <end position="17"/>
    </location>
</feature>
<comment type="caution">
    <text evidence="2">The sequence shown here is derived from an EMBL/GenBank/DDBJ whole genome shotgun (WGS) entry which is preliminary data.</text>
</comment>
<organism evidence="2 3">
    <name type="scientific">Trifolium pratense</name>
    <name type="common">Red clover</name>
    <dbReference type="NCBI Taxonomy" id="57577"/>
    <lineage>
        <taxon>Eukaryota</taxon>
        <taxon>Viridiplantae</taxon>
        <taxon>Streptophyta</taxon>
        <taxon>Embryophyta</taxon>
        <taxon>Tracheophyta</taxon>
        <taxon>Spermatophyta</taxon>
        <taxon>Magnoliopsida</taxon>
        <taxon>eudicotyledons</taxon>
        <taxon>Gunneridae</taxon>
        <taxon>Pentapetalae</taxon>
        <taxon>rosids</taxon>
        <taxon>fabids</taxon>
        <taxon>Fabales</taxon>
        <taxon>Fabaceae</taxon>
        <taxon>Papilionoideae</taxon>
        <taxon>50 kb inversion clade</taxon>
        <taxon>NPAAA clade</taxon>
        <taxon>Hologalegina</taxon>
        <taxon>IRL clade</taxon>
        <taxon>Trifolieae</taxon>
        <taxon>Trifolium</taxon>
    </lineage>
</organism>
<proteinExistence type="predicted"/>
<protein>
    <submittedName>
        <fullName evidence="2">Uncharacterized protein</fullName>
    </submittedName>
</protein>
<feature type="non-terminal residue" evidence="2">
    <location>
        <position position="24"/>
    </location>
</feature>
<name>A0A2K3K891_TRIPR</name>
<dbReference type="AlphaFoldDB" id="A0A2K3K891"/>
<reference evidence="2 3" key="2">
    <citation type="journal article" date="2017" name="Front. Plant Sci.">
        <title>Gene Classification and Mining of Molecular Markers Useful in Red Clover (Trifolium pratense) Breeding.</title>
        <authorList>
            <person name="Istvanek J."/>
            <person name="Dluhosova J."/>
            <person name="Dluhos P."/>
            <person name="Patkova L."/>
            <person name="Nedelnik J."/>
            <person name="Repkova J."/>
        </authorList>
    </citation>
    <scope>NUCLEOTIDE SEQUENCE [LARGE SCALE GENOMIC DNA]</scope>
    <source>
        <strain evidence="3">cv. Tatra</strain>
        <tissue evidence="2">Young leaves</tissue>
    </source>
</reference>
<evidence type="ECO:0000256" key="1">
    <source>
        <dbReference type="SAM" id="MobiDB-lite"/>
    </source>
</evidence>
<feature type="region of interest" description="Disordered" evidence="1">
    <location>
        <begin position="1"/>
        <end position="24"/>
    </location>
</feature>